<dbReference type="SMART" id="SM00355">
    <property type="entry name" value="ZnF_C2H2"/>
    <property type="match status" value="5"/>
</dbReference>
<dbReference type="PANTHER" id="PTHR24379">
    <property type="entry name" value="KRAB AND ZINC FINGER DOMAIN-CONTAINING"/>
    <property type="match status" value="1"/>
</dbReference>
<gene>
    <name evidence="8" type="ORF">WR25_02194</name>
</gene>
<protein>
    <recommendedName>
        <fullName evidence="7">C2H2-type domain-containing protein</fullName>
    </recommendedName>
</protein>
<dbReference type="EMBL" id="LIAE01010589">
    <property type="protein sequence ID" value="PAV58267.1"/>
    <property type="molecule type" value="Genomic_DNA"/>
</dbReference>
<dbReference type="STRING" id="2018661.A0A2A2J9D0"/>
<evidence type="ECO:0000256" key="6">
    <source>
        <dbReference type="SAM" id="MobiDB-lite"/>
    </source>
</evidence>
<name>A0A2A2J9D0_9BILA</name>
<reference evidence="8 9" key="1">
    <citation type="journal article" date="2017" name="Curr. Biol.">
        <title>Genome architecture and evolution of a unichromosomal asexual nematode.</title>
        <authorList>
            <person name="Fradin H."/>
            <person name="Zegar C."/>
            <person name="Gutwein M."/>
            <person name="Lucas J."/>
            <person name="Kovtun M."/>
            <person name="Corcoran D."/>
            <person name="Baugh L.R."/>
            <person name="Kiontke K."/>
            <person name="Gunsalus K."/>
            <person name="Fitch D.H."/>
            <person name="Piano F."/>
        </authorList>
    </citation>
    <scope>NUCLEOTIDE SEQUENCE [LARGE SCALE GENOMIC DNA]</scope>
    <source>
        <strain evidence="8">PF1309</strain>
    </source>
</reference>
<evidence type="ECO:0000313" key="9">
    <source>
        <dbReference type="Proteomes" id="UP000218231"/>
    </source>
</evidence>
<keyword evidence="3 5" id="KW-0863">Zinc-finger</keyword>
<dbReference type="Proteomes" id="UP000218231">
    <property type="component" value="Unassembled WGS sequence"/>
</dbReference>
<organism evidence="8 9">
    <name type="scientific">Diploscapter pachys</name>
    <dbReference type="NCBI Taxonomy" id="2018661"/>
    <lineage>
        <taxon>Eukaryota</taxon>
        <taxon>Metazoa</taxon>
        <taxon>Ecdysozoa</taxon>
        <taxon>Nematoda</taxon>
        <taxon>Chromadorea</taxon>
        <taxon>Rhabditida</taxon>
        <taxon>Rhabditina</taxon>
        <taxon>Rhabditomorpha</taxon>
        <taxon>Rhabditoidea</taxon>
        <taxon>Rhabditidae</taxon>
        <taxon>Diploscapter</taxon>
    </lineage>
</organism>
<dbReference type="PANTHER" id="PTHR24379:SF121">
    <property type="entry name" value="C2H2-TYPE DOMAIN-CONTAINING PROTEIN"/>
    <property type="match status" value="1"/>
</dbReference>
<keyword evidence="1" id="KW-0479">Metal-binding</keyword>
<keyword evidence="2" id="KW-0677">Repeat</keyword>
<evidence type="ECO:0000313" key="8">
    <source>
        <dbReference type="EMBL" id="PAV58267.1"/>
    </source>
</evidence>
<proteinExistence type="predicted"/>
<dbReference type="OrthoDB" id="8117402at2759"/>
<dbReference type="InterPro" id="IPR013087">
    <property type="entry name" value="Znf_C2H2_type"/>
</dbReference>
<comment type="caution">
    <text evidence="8">The sequence shown here is derived from an EMBL/GenBank/DDBJ whole genome shotgun (WGS) entry which is preliminary data.</text>
</comment>
<evidence type="ECO:0000259" key="7">
    <source>
        <dbReference type="PROSITE" id="PS50157"/>
    </source>
</evidence>
<evidence type="ECO:0000256" key="2">
    <source>
        <dbReference type="ARBA" id="ARBA00022737"/>
    </source>
</evidence>
<dbReference type="PROSITE" id="PS50157">
    <property type="entry name" value="ZINC_FINGER_C2H2_2"/>
    <property type="match status" value="1"/>
</dbReference>
<keyword evidence="4" id="KW-0862">Zinc</keyword>
<dbReference type="Gene3D" id="3.30.160.60">
    <property type="entry name" value="Classic Zinc Finger"/>
    <property type="match status" value="2"/>
</dbReference>
<keyword evidence="9" id="KW-1185">Reference proteome</keyword>
<evidence type="ECO:0000256" key="5">
    <source>
        <dbReference type="PROSITE-ProRule" id="PRU00042"/>
    </source>
</evidence>
<evidence type="ECO:0000256" key="4">
    <source>
        <dbReference type="ARBA" id="ARBA00022833"/>
    </source>
</evidence>
<evidence type="ECO:0000256" key="1">
    <source>
        <dbReference type="ARBA" id="ARBA00022723"/>
    </source>
</evidence>
<sequence>MIPSAAAATNGKSLFAVIELDNSSNTVTLTNVLNAMGYRNIEFVNSLLHHSSFNNSSFQDSALAPFDSVSSRAALDLLNGTSTLFENKDIFTIAAEKMLASNNLDSGVQNSTALDDSNDNFNSNSTFGIRKTVRRIAEPSDKRTIFNSKRPLDSDSATVGQLLTMNSQMTVTCNMCKNAIMSSRMSNLMNHVKRHSVKKQYSCLLCSAYSHNEQSKVRMHMANKHQDSTSNPIDNYCEELQKTWDLLMEKCFPSYADKISASNKSQPEQLDIPVGKKAAVVESHNCIECGEVVEAFGVETGRVEEIETHLRTKHAGECAAYTCDACGYANAKEYTVRYHICRRHESERIAEITVSRVKDNRRFGLNIARFFPSLSDQFLDPEEEQMKAGISSILESSTNSISDITNTNHQTNGSSSDDKNSEESSFSCELCHTMIDLNESGVGALLTHARKHNIRLFEEHEKNGNDSDDQLRSAWFKSIQLCFPKLANLSSRM</sequence>
<feature type="domain" description="C2H2-type" evidence="7">
    <location>
        <begin position="321"/>
        <end position="349"/>
    </location>
</feature>
<feature type="region of interest" description="Disordered" evidence="6">
    <location>
        <begin position="402"/>
        <end position="421"/>
    </location>
</feature>
<evidence type="ECO:0000256" key="3">
    <source>
        <dbReference type="ARBA" id="ARBA00022771"/>
    </source>
</evidence>
<accession>A0A2A2J9D0</accession>
<dbReference type="AlphaFoldDB" id="A0A2A2J9D0"/>
<dbReference type="GO" id="GO:0008270">
    <property type="term" value="F:zinc ion binding"/>
    <property type="evidence" value="ECO:0007669"/>
    <property type="project" value="UniProtKB-KW"/>
</dbReference>